<feature type="region of interest" description="Disordered" evidence="2">
    <location>
        <begin position="1332"/>
        <end position="1360"/>
    </location>
</feature>
<feature type="compositionally biased region" description="Polar residues" evidence="2">
    <location>
        <begin position="18"/>
        <end position="30"/>
    </location>
</feature>
<dbReference type="InterPro" id="IPR007855">
    <property type="entry name" value="RDRP"/>
</dbReference>
<evidence type="ECO:0000313" key="4">
    <source>
        <dbReference type="EMBL" id="KAK4192574.1"/>
    </source>
</evidence>
<sequence length="1498" mass="169167">MIPDFVINNQPPEAPATRPQNGLGNGQVTRPSHLPQEFRSPTPSFRPSRLPPSGGFSTNRHSRLNHPNLGRYNHYEARNRFPPNNGPCQGIRASPQQPNIVPETWVTRKSVVLRVSGVPESATPWNLKRFFDGFGNVVSVELDGECSAKLRFDPPPKDLSFHQDGRCRLVINGVTHWVEVYFPERQWSERNTLQTPLGNMCPTVVEVALSKVTLGLLTEPTTFMGKKEISALSLNLKVDFKRMKLVVNFPLRRGQNWTHHRVDIKFGVIKGIDHMTTAESRAVLVISLLDAPVFWRKKNDIDESAWVGRLSFEEHEMWCRATNIMQDPESDQKPLSVEESGFDVDVGRWTVYWLELGKDTQDTWTQIAAHLRDWNIQTGHAKFIQTPNRDPELWPVLKEPAKMLQAPSWQQDLSLLGSTAHVSLPFDVRYQLEVCVSRGILSEYSVGHEFFEKLMELSDPSTILHDRTNRARLILEYAADQGKRIWNPMDLLSDPAALSYYPTTLHIPNYCALVRKITVTPTRVYFSTPGVETTNRVIRRYWDAQKYFIRIQFTDELLEGRVNGSDADKNDELYARIYRALFRGVRMGVWHWQFLAFGNSQIRENGAFLFCQPEDSRDTIPSCDIIRDWMGDFKHIKVVAKYAARLGQCFSTTRLLKGIYAPLIVKIQDIDIEEGRFCFTDGVGKISPVLAGLIADEWKVCPPPSAYQFRMGGCKGVLVTWPDVKGTEVQVRPSQEKFSAAFNGLEIIRCSQFSCATLNRQTITVLSCLGVPDETFVSMMREQLAHYNAAMTDGAKAVDMLTSYVDENMTTCSIAAMIKSGFMASNEPFVRTILQLWRSWSIKALKEKARLMVDKGALVLGCADETGTLRGHVKKLEGRSKVTQDELPQIFLQVSDPKAPGDYTIITGICIVGRNPSLHPGDIRVVEAVDVPALRHIRDMVVFPITGDRDVPSMCSGGDLDGDDFFVIWDEKLVPSEWSHPPMDYTPPKPITESSSSAVENLASFFVKFMKNDRLPLIAHAHLATADHDPEGAKSRNCLDLAELHSVAVDYVKTGVPAQWNKKLDPRQWPHFMEKRKGKYHSHRALGKLYDMVKSEVFDSTKNYTLPFDDRILNRYVLGNDLLKQARKIKTQYDIGMRRILGQLEIPTEFEVWTSFVMSKPRIGTDYKVQEKVGREAAALKSQFRELCTKAAGGRHFEALGPFVAAMYQITWEELYIALFEARQEHVRPDGSVGLRRITARSMPLITFPWLFPTELCSIATAKEEVDLLGLGIAAPTKKRHSHANRNAGEEDLDFMEYSRTEDGQVLHRGEIVHFFAHDEDQDEKELNLRLEPQEESSSLDRASDPDISDTTTSSPEKKVNGLIASLEGDTMVNVNRRGQQDLLSSSPVKAKFQDFCPNPTKMPTPEKVDVTPQKQTGEIYSGLHSTRTNVDLMDLSPHLPAGKTNRSSSADASVFETADGQYDVTEELDSESVYEVEEVVLVQEGETVLERTARLLG</sequence>
<proteinExistence type="inferred from homology"/>
<comment type="catalytic activity">
    <reaction evidence="1">
        <text>RNA(n) + a ribonucleoside 5'-triphosphate = RNA(n+1) + diphosphate</text>
        <dbReference type="Rhea" id="RHEA:21248"/>
        <dbReference type="Rhea" id="RHEA-COMP:14527"/>
        <dbReference type="Rhea" id="RHEA-COMP:17342"/>
        <dbReference type="ChEBI" id="CHEBI:33019"/>
        <dbReference type="ChEBI" id="CHEBI:61557"/>
        <dbReference type="ChEBI" id="CHEBI:140395"/>
        <dbReference type="EC" id="2.7.7.48"/>
    </reaction>
</comment>
<dbReference type="GO" id="GO:0031380">
    <property type="term" value="C:nuclear RNA-directed RNA polymerase complex"/>
    <property type="evidence" value="ECO:0007669"/>
    <property type="project" value="TreeGrafter"/>
</dbReference>
<gene>
    <name evidence="4" type="ORF">QBC35DRAFT_459290</name>
</gene>
<evidence type="ECO:0000256" key="2">
    <source>
        <dbReference type="SAM" id="MobiDB-lite"/>
    </source>
</evidence>
<evidence type="ECO:0000259" key="3">
    <source>
        <dbReference type="Pfam" id="PF05183"/>
    </source>
</evidence>
<dbReference type="GO" id="GO:0003723">
    <property type="term" value="F:RNA binding"/>
    <property type="evidence" value="ECO:0007669"/>
    <property type="project" value="UniProtKB-KW"/>
</dbReference>
<dbReference type="CDD" id="cd00590">
    <property type="entry name" value="RRM_SF"/>
    <property type="match status" value="1"/>
</dbReference>
<comment type="similarity">
    <text evidence="1">Belongs to the RdRP family.</text>
</comment>
<dbReference type="SUPFAM" id="SSF54928">
    <property type="entry name" value="RNA-binding domain, RBD"/>
    <property type="match status" value="1"/>
</dbReference>
<protein>
    <recommendedName>
        <fullName evidence="1">RNA-dependent RNA polymerase</fullName>
        <ecNumber evidence="1">2.7.7.48</ecNumber>
    </recommendedName>
</protein>
<keyword evidence="1 4" id="KW-0696">RNA-directed RNA polymerase</keyword>
<comment type="caution">
    <text evidence="4">The sequence shown here is derived from an EMBL/GenBank/DDBJ whole genome shotgun (WGS) entry which is preliminary data.</text>
</comment>
<reference evidence="4" key="1">
    <citation type="journal article" date="2023" name="Mol. Phylogenet. Evol.">
        <title>Genome-scale phylogeny and comparative genomics of the fungal order Sordariales.</title>
        <authorList>
            <person name="Hensen N."/>
            <person name="Bonometti L."/>
            <person name="Westerberg I."/>
            <person name="Brannstrom I.O."/>
            <person name="Guillou S."/>
            <person name="Cros-Aarteil S."/>
            <person name="Calhoun S."/>
            <person name="Haridas S."/>
            <person name="Kuo A."/>
            <person name="Mondo S."/>
            <person name="Pangilinan J."/>
            <person name="Riley R."/>
            <person name="LaButti K."/>
            <person name="Andreopoulos B."/>
            <person name="Lipzen A."/>
            <person name="Chen C."/>
            <person name="Yan M."/>
            <person name="Daum C."/>
            <person name="Ng V."/>
            <person name="Clum A."/>
            <person name="Steindorff A."/>
            <person name="Ohm R.A."/>
            <person name="Martin F."/>
            <person name="Silar P."/>
            <person name="Natvig D.O."/>
            <person name="Lalanne C."/>
            <person name="Gautier V."/>
            <person name="Ament-Velasquez S.L."/>
            <person name="Kruys A."/>
            <person name="Hutchinson M.I."/>
            <person name="Powell A.J."/>
            <person name="Barry K."/>
            <person name="Miller A.N."/>
            <person name="Grigoriev I.V."/>
            <person name="Debuchy R."/>
            <person name="Gladieux P."/>
            <person name="Hiltunen Thoren M."/>
            <person name="Johannesson H."/>
        </authorList>
    </citation>
    <scope>NUCLEOTIDE SEQUENCE</scope>
    <source>
        <strain evidence="4">PSN309</strain>
    </source>
</reference>
<evidence type="ECO:0000313" key="5">
    <source>
        <dbReference type="Proteomes" id="UP001302126"/>
    </source>
</evidence>
<keyword evidence="1" id="KW-0808">Transferase</keyword>
<dbReference type="GO" id="GO:0003968">
    <property type="term" value="F:RNA-directed RNA polymerase activity"/>
    <property type="evidence" value="ECO:0007669"/>
    <property type="project" value="UniProtKB-KW"/>
</dbReference>
<keyword evidence="1" id="KW-0548">Nucleotidyltransferase</keyword>
<dbReference type="Pfam" id="PF05183">
    <property type="entry name" value="RdRP"/>
    <property type="match status" value="1"/>
</dbReference>
<organism evidence="4 5">
    <name type="scientific">Podospora australis</name>
    <dbReference type="NCBI Taxonomy" id="1536484"/>
    <lineage>
        <taxon>Eukaryota</taxon>
        <taxon>Fungi</taxon>
        <taxon>Dikarya</taxon>
        <taxon>Ascomycota</taxon>
        <taxon>Pezizomycotina</taxon>
        <taxon>Sordariomycetes</taxon>
        <taxon>Sordariomycetidae</taxon>
        <taxon>Sordariales</taxon>
        <taxon>Podosporaceae</taxon>
        <taxon>Podospora</taxon>
    </lineage>
</organism>
<dbReference type="PANTHER" id="PTHR23079:SF55">
    <property type="entry name" value="RNA-DIRECTED RNA POLYMERASE"/>
    <property type="match status" value="1"/>
</dbReference>
<dbReference type="EC" id="2.7.7.48" evidence="1"/>
<accession>A0AAN6X225</accession>
<dbReference type="GO" id="GO:0030422">
    <property type="term" value="P:siRNA processing"/>
    <property type="evidence" value="ECO:0007669"/>
    <property type="project" value="TreeGrafter"/>
</dbReference>
<dbReference type="PANTHER" id="PTHR23079">
    <property type="entry name" value="RNA-DEPENDENT RNA POLYMERASE"/>
    <property type="match status" value="1"/>
</dbReference>
<dbReference type="EMBL" id="MU864354">
    <property type="protein sequence ID" value="KAK4192574.1"/>
    <property type="molecule type" value="Genomic_DNA"/>
</dbReference>
<evidence type="ECO:0000256" key="1">
    <source>
        <dbReference type="RuleBase" id="RU363098"/>
    </source>
</evidence>
<dbReference type="InterPro" id="IPR035979">
    <property type="entry name" value="RBD_domain_sf"/>
</dbReference>
<dbReference type="Proteomes" id="UP001302126">
    <property type="component" value="Unassembled WGS sequence"/>
</dbReference>
<reference evidence="4" key="2">
    <citation type="submission" date="2023-05" db="EMBL/GenBank/DDBJ databases">
        <authorList>
            <consortium name="Lawrence Berkeley National Laboratory"/>
            <person name="Steindorff A."/>
            <person name="Hensen N."/>
            <person name="Bonometti L."/>
            <person name="Westerberg I."/>
            <person name="Brannstrom I.O."/>
            <person name="Guillou S."/>
            <person name="Cros-Aarteil S."/>
            <person name="Calhoun S."/>
            <person name="Haridas S."/>
            <person name="Kuo A."/>
            <person name="Mondo S."/>
            <person name="Pangilinan J."/>
            <person name="Riley R."/>
            <person name="Labutti K."/>
            <person name="Andreopoulos B."/>
            <person name="Lipzen A."/>
            <person name="Chen C."/>
            <person name="Yanf M."/>
            <person name="Daum C."/>
            <person name="Ng V."/>
            <person name="Clum A."/>
            <person name="Ohm R."/>
            <person name="Martin F."/>
            <person name="Silar P."/>
            <person name="Natvig D."/>
            <person name="Lalanne C."/>
            <person name="Gautier V."/>
            <person name="Ament-Velasquez S.L."/>
            <person name="Kruys A."/>
            <person name="Hutchinson M.I."/>
            <person name="Powell A.J."/>
            <person name="Barry K."/>
            <person name="Miller A.N."/>
            <person name="Grigoriev I.V."/>
            <person name="Debuchy R."/>
            <person name="Gladieux P."/>
            <person name="Thoren M.H."/>
            <person name="Johannesson H."/>
        </authorList>
    </citation>
    <scope>NUCLEOTIDE SEQUENCE</scope>
    <source>
        <strain evidence="4">PSN309</strain>
    </source>
</reference>
<feature type="domain" description="RDRP core" evidence="3">
    <location>
        <begin position="519"/>
        <end position="1093"/>
    </location>
</feature>
<dbReference type="InterPro" id="IPR057596">
    <property type="entry name" value="RDRP_core"/>
</dbReference>
<keyword evidence="5" id="KW-1185">Reference proteome</keyword>
<keyword evidence="1" id="KW-0694">RNA-binding</keyword>
<name>A0AAN6X225_9PEZI</name>
<feature type="region of interest" description="Disordered" evidence="2">
    <location>
        <begin position="1"/>
        <end position="96"/>
    </location>
</feature>